<name>A0A7I9VM90_9BACT</name>
<dbReference type="Gene3D" id="3.30.450.20">
    <property type="entry name" value="PAS domain"/>
    <property type="match status" value="2"/>
</dbReference>
<dbReference type="Gene3D" id="3.30.565.10">
    <property type="entry name" value="Histidine kinase-like ATPase, C-terminal domain"/>
    <property type="match status" value="1"/>
</dbReference>
<keyword evidence="11" id="KW-0902">Two-component regulatory system</keyword>
<dbReference type="SUPFAM" id="SSF47384">
    <property type="entry name" value="Homodimeric domain of signal transducing histidine kinase"/>
    <property type="match status" value="1"/>
</dbReference>
<sequence length="504" mass="54751">MDPSPTPAPLNDLPLSLDGAHALARLRAHLAAALEAAGLGTFSLDPGSFEGEWDPRAAEVLGASTWRGRLLDHAAPEEEAPLRRAFGALLGPRAAGTVHLDFKVAGASARPRWCSLAGALAPREGGGLTVVGTLQDVTEARLSREQRQRLEAELREANQRLARSQALLDAMIEHAPVGIGLVDRELRFQRVNERLAAINGLAAAEHAGRTPRELLPDLPLDAWEAAWRRVLETGEPATGLELSGRTPASDELRYWKEALYRVRAGEETLGVGVLVEDVTDTKRREEMQRLLVGVVGHDLRNPLSTFLNGLHVLRAEPALSERGRRTLDRMRNAAAGMDRLVSDLLDYTRIRAGQGIPVSRLPARLRDVVVPLVEDARLAHPDRSIVCSGQGDDAGRWDPDRLGQVVSNLLTNALKHGARGEPIEVRWRGEERAVVLEVANGGPPIPPELLARLFEPMTQGEARRDGVGLGLFITREVVRAHGGRVVARSSPELGTVFEVELPRG</sequence>
<dbReference type="InterPro" id="IPR000014">
    <property type="entry name" value="PAS"/>
</dbReference>
<evidence type="ECO:0000256" key="6">
    <source>
        <dbReference type="ARBA" id="ARBA00022692"/>
    </source>
</evidence>
<dbReference type="InterPro" id="IPR050351">
    <property type="entry name" value="BphY/WalK/GraS-like"/>
</dbReference>
<feature type="domain" description="Histidine kinase" evidence="14">
    <location>
        <begin position="294"/>
        <end position="504"/>
    </location>
</feature>
<dbReference type="Gene3D" id="1.10.287.130">
    <property type="match status" value="1"/>
</dbReference>
<dbReference type="PRINTS" id="PR00344">
    <property type="entry name" value="BCTRLSENSOR"/>
</dbReference>
<dbReference type="Pfam" id="PF08448">
    <property type="entry name" value="PAS_4"/>
    <property type="match status" value="1"/>
</dbReference>
<keyword evidence="7" id="KW-0547">Nucleotide-binding</keyword>
<comment type="caution">
    <text evidence="15">The sequence shown here is derived from an EMBL/GenBank/DDBJ whole genome shotgun (WGS) entry which is preliminary data.</text>
</comment>
<gene>
    <name evidence="15" type="ORF">AMYX_18380</name>
</gene>
<dbReference type="InterPro" id="IPR035965">
    <property type="entry name" value="PAS-like_dom_sf"/>
</dbReference>
<evidence type="ECO:0000256" key="13">
    <source>
        <dbReference type="SAM" id="Coils"/>
    </source>
</evidence>
<dbReference type="SMART" id="SM00387">
    <property type="entry name" value="HATPase_c"/>
    <property type="match status" value="1"/>
</dbReference>
<dbReference type="EMBL" id="BJTG01000004">
    <property type="protein sequence ID" value="GEJ57097.1"/>
    <property type="molecule type" value="Genomic_DNA"/>
</dbReference>
<evidence type="ECO:0000256" key="2">
    <source>
        <dbReference type="ARBA" id="ARBA00004141"/>
    </source>
</evidence>
<comment type="catalytic activity">
    <reaction evidence="1">
        <text>ATP + protein L-histidine = ADP + protein N-phospho-L-histidine.</text>
        <dbReference type="EC" id="2.7.13.3"/>
    </reaction>
</comment>
<evidence type="ECO:0000313" key="16">
    <source>
        <dbReference type="Proteomes" id="UP000503640"/>
    </source>
</evidence>
<dbReference type="InterPro" id="IPR036890">
    <property type="entry name" value="HATPase_C_sf"/>
</dbReference>
<keyword evidence="6" id="KW-0812">Transmembrane</keyword>
<feature type="coiled-coil region" evidence="13">
    <location>
        <begin position="140"/>
        <end position="174"/>
    </location>
</feature>
<dbReference type="GO" id="GO:0030295">
    <property type="term" value="F:protein kinase activator activity"/>
    <property type="evidence" value="ECO:0007669"/>
    <property type="project" value="TreeGrafter"/>
</dbReference>
<dbReference type="CDD" id="cd00075">
    <property type="entry name" value="HATPase"/>
    <property type="match status" value="1"/>
</dbReference>
<evidence type="ECO:0000256" key="5">
    <source>
        <dbReference type="ARBA" id="ARBA00022679"/>
    </source>
</evidence>
<dbReference type="SUPFAM" id="SSF55785">
    <property type="entry name" value="PYP-like sensor domain (PAS domain)"/>
    <property type="match status" value="2"/>
</dbReference>
<dbReference type="GO" id="GO:0000155">
    <property type="term" value="F:phosphorelay sensor kinase activity"/>
    <property type="evidence" value="ECO:0007669"/>
    <property type="project" value="InterPro"/>
</dbReference>
<keyword evidence="12" id="KW-0472">Membrane</keyword>
<keyword evidence="4" id="KW-0597">Phosphoprotein</keyword>
<keyword evidence="13" id="KW-0175">Coiled coil</keyword>
<dbReference type="GO" id="GO:0000156">
    <property type="term" value="F:phosphorelay response regulator activity"/>
    <property type="evidence" value="ECO:0007669"/>
    <property type="project" value="TreeGrafter"/>
</dbReference>
<dbReference type="GO" id="GO:0005524">
    <property type="term" value="F:ATP binding"/>
    <property type="evidence" value="ECO:0007669"/>
    <property type="project" value="UniProtKB-KW"/>
</dbReference>
<dbReference type="InterPro" id="IPR003661">
    <property type="entry name" value="HisK_dim/P_dom"/>
</dbReference>
<dbReference type="InterPro" id="IPR013656">
    <property type="entry name" value="PAS_4"/>
</dbReference>
<evidence type="ECO:0000256" key="8">
    <source>
        <dbReference type="ARBA" id="ARBA00022777"/>
    </source>
</evidence>
<dbReference type="Pfam" id="PF00512">
    <property type="entry name" value="HisKA"/>
    <property type="match status" value="1"/>
</dbReference>
<evidence type="ECO:0000256" key="12">
    <source>
        <dbReference type="ARBA" id="ARBA00023136"/>
    </source>
</evidence>
<keyword evidence="5" id="KW-0808">Transferase</keyword>
<evidence type="ECO:0000256" key="3">
    <source>
        <dbReference type="ARBA" id="ARBA00012438"/>
    </source>
</evidence>
<dbReference type="InterPro" id="IPR003594">
    <property type="entry name" value="HATPase_dom"/>
</dbReference>
<evidence type="ECO:0000259" key="14">
    <source>
        <dbReference type="PROSITE" id="PS50109"/>
    </source>
</evidence>
<dbReference type="NCBIfam" id="TIGR00229">
    <property type="entry name" value="sensory_box"/>
    <property type="match status" value="1"/>
</dbReference>
<keyword evidence="16" id="KW-1185">Reference proteome</keyword>
<keyword evidence="8" id="KW-0418">Kinase</keyword>
<comment type="subcellular location">
    <subcellularLocation>
        <location evidence="2">Membrane</location>
        <topology evidence="2">Multi-pass membrane protein</topology>
    </subcellularLocation>
</comment>
<organism evidence="15 16">
    <name type="scientific">Anaeromyxobacter diazotrophicus</name>
    <dbReference type="NCBI Taxonomy" id="2590199"/>
    <lineage>
        <taxon>Bacteria</taxon>
        <taxon>Pseudomonadati</taxon>
        <taxon>Myxococcota</taxon>
        <taxon>Myxococcia</taxon>
        <taxon>Myxococcales</taxon>
        <taxon>Cystobacterineae</taxon>
        <taxon>Anaeromyxobacteraceae</taxon>
        <taxon>Anaeromyxobacter</taxon>
    </lineage>
</organism>
<dbReference type="Proteomes" id="UP000503640">
    <property type="component" value="Unassembled WGS sequence"/>
</dbReference>
<dbReference type="SMART" id="SM00388">
    <property type="entry name" value="HisKA"/>
    <property type="match status" value="1"/>
</dbReference>
<dbReference type="RefSeq" id="WP_176064586.1">
    <property type="nucleotide sequence ID" value="NZ_BJTG01000004.1"/>
</dbReference>
<keyword evidence="9" id="KW-0067">ATP-binding</keyword>
<dbReference type="InterPro" id="IPR005467">
    <property type="entry name" value="His_kinase_dom"/>
</dbReference>
<dbReference type="SMART" id="SM00091">
    <property type="entry name" value="PAS"/>
    <property type="match status" value="2"/>
</dbReference>
<evidence type="ECO:0000256" key="4">
    <source>
        <dbReference type="ARBA" id="ARBA00022553"/>
    </source>
</evidence>
<dbReference type="SUPFAM" id="SSF55874">
    <property type="entry name" value="ATPase domain of HSP90 chaperone/DNA topoisomerase II/histidine kinase"/>
    <property type="match status" value="1"/>
</dbReference>
<evidence type="ECO:0000256" key="11">
    <source>
        <dbReference type="ARBA" id="ARBA00023012"/>
    </source>
</evidence>
<protein>
    <recommendedName>
        <fullName evidence="3">histidine kinase</fullName>
        <ecNumber evidence="3">2.7.13.3</ecNumber>
    </recommendedName>
</protein>
<dbReference type="InterPro" id="IPR004358">
    <property type="entry name" value="Sig_transdc_His_kin-like_C"/>
</dbReference>
<evidence type="ECO:0000256" key="10">
    <source>
        <dbReference type="ARBA" id="ARBA00022989"/>
    </source>
</evidence>
<dbReference type="PROSITE" id="PS50109">
    <property type="entry name" value="HIS_KIN"/>
    <property type="match status" value="1"/>
</dbReference>
<dbReference type="AlphaFoldDB" id="A0A7I9VM90"/>
<dbReference type="GO" id="GO:0007234">
    <property type="term" value="P:osmosensory signaling via phosphorelay pathway"/>
    <property type="evidence" value="ECO:0007669"/>
    <property type="project" value="TreeGrafter"/>
</dbReference>
<dbReference type="CDD" id="cd00082">
    <property type="entry name" value="HisKA"/>
    <property type="match status" value="1"/>
</dbReference>
<dbReference type="GO" id="GO:0016020">
    <property type="term" value="C:membrane"/>
    <property type="evidence" value="ECO:0007669"/>
    <property type="project" value="UniProtKB-SubCell"/>
</dbReference>
<keyword evidence="10" id="KW-1133">Transmembrane helix</keyword>
<dbReference type="EC" id="2.7.13.3" evidence="3"/>
<dbReference type="PANTHER" id="PTHR42878:SF7">
    <property type="entry name" value="SENSOR HISTIDINE KINASE GLRK"/>
    <property type="match status" value="1"/>
</dbReference>
<evidence type="ECO:0000313" key="15">
    <source>
        <dbReference type="EMBL" id="GEJ57097.1"/>
    </source>
</evidence>
<evidence type="ECO:0000256" key="9">
    <source>
        <dbReference type="ARBA" id="ARBA00022840"/>
    </source>
</evidence>
<dbReference type="PANTHER" id="PTHR42878">
    <property type="entry name" value="TWO-COMPONENT HISTIDINE KINASE"/>
    <property type="match status" value="1"/>
</dbReference>
<proteinExistence type="predicted"/>
<dbReference type="Pfam" id="PF02518">
    <property type="entry name" value="HATPase_c"/>
    <property type="match status" value="1"/>
</dbReference>
<accession>A0A7I9VM90</accession>
<reference evidence="16" key="1">
    <citation type="journal article" date="2020" name="Appl. Environ. Microbiol.">
        <title>Diazotrophic Anaeromyxobacter Isolates from Soils.</title>
        <authorList>
            <person name="Masuda Y."/>
            <person name="Yamanaka H."/>
            <person name="Xu Z.X."/>
            <person name="Shiratori Y."/>
            <person name="Aono T."/>
            <person name="Amachi S."/>
            <person name="Senoo K."/>
            <person name="Itoh H."/>
        </authorList>
    </citation>
    <scope>NUCLEOTIDE SEQUENCE [LARGE SCALE GENOMIC DNA]</scope>
    <source>
        <strain evidence="16">R267</strain>
    </source>
</reference>
<dbReference type="InterPro" id="IPR036097">
    <property type="entry name" value="HisK_dim/P_sf"/>
</dbReference>
<evidence type="ECO:0000256" key="7">
    <source>
        <dbReference type="ARBA" id="ARBA00022741"/>
    </source>
</evidence>
<evidence type="ECO:0000256" key="1">
    <source>
        <dbReference type="ARBA" id="ARBA00000085"/>
    </source>
</evidence>